<proteinExistence type="predicted"/>
<protein>
    <submittedName>
        <fullName evidence="1">Uncharacterized protein</fullName>
    </submittedName>
</protein>
<evidence type="ECO:0000313" key="2">
    <source>
        <dbReference type="Proteomes" id="UP000821845"/>
    </source>
</evidence>
<name>A0ACB7TM63_HYAAI</name>
<reference evidence="1" key="1">
    <citation type="submission" date="2020-05" db="EMBL/GenBank/DDBJ databases">
        <title>Large-scale comparative analyses of tick genomes elucidate their genetic diversity and vector capacities.</title>
        <authorList>
            <person name="Jia N."/>
            <person name="Wang J."/>
            <person name="Shi W."/>
            <person name="Du L."/>
            <person name="Sun Y."/>
            <person name="Zhan W."/>
            <person name="Jiang J."/>
            <person name="Wang Q."/>
            <person name="Zhang B."/>
            <person name="Ji P."/>
            <person name="Sakyi L.B."/>
            <person name="Cui X."/>
            <person name="Yuan T."/>
            <person name="Jiang B."/>
            <person name="Yang W."/>
            <person name="Lam T.T.-Y."/>
            <person name="Chang Q."/>
            <person name="Ding S."/>
            <person name="Wang X."/>
            <person name="Zhu J."/>
            <person name="Ruan X."/>
            <person name="Zhao L."/>
            <person name="Wei J."/>
            <person name="Que T."/>
            <person name="Du C."/>
            <person name="Cheng J."/>
            <person name="Dai P."/>
            <person name="Han X."/>
            <person name="Huang E."/>
            <person name="Gao Y."/>
            <person name="Liu J."/>
            <person name="Shao H."/>
            <person name="Ye R."/>
            <person name="Li L."/>
            <person name="Wei W."/>
            <person name="Wang X."/>
            <person name="Wang C."/>
            <person name="Yang T."/>
            <person name="Huo Q."/>
            <person name="Li W."/>
            <person name="Guo W."/>
            <person name="Chen H."/>
            <person name="Zhou L."/>
            <person name="Ni X."/>
            <person name="Tian J."/>
            <person name="Zhou Y."/>
            <person name="Sheng Y."/>
            <person name="Liu T."/>
            <person name="Pan Y."/>
            <person name="Xia L."/>
            <person name="Li J."/>
            <person name="Zhao F."/>
            <person name="Cao W."/>
        </authorList>
    </citation>
    <scope>NUCLEOTIDE SEQUENCE</scope>
    <source>
        <strain evidence="1">Hyas-2018</strain>
    </source>
</reference>
<accession>A0ACB7TM63</accession>
<dbReference type="EMBL" id="CM023481">
    <property type="protein sequence ID" value="KAH6946447.1"/>
    <property type="molecule type" value="Genomic_DNA"/>
</dbReference>
<sequence length="142" mass="15778">MNATPAKKVKLSSESTGRASLAREEQLMYFLTSDVNLAYGLFLKSVIPAFDKVNGQLQSQAHQIHLLKSLLMQLLKDLLARFVNSSAVKACSSPLEVPYQDLKKQKANEDLVLGSRTSSVVEGLRASEKQQFYYSGVLYCDM</sequence>
<dbReference type="Proteomes" id="UP000821845">
    <property type="component" value="Chromosome 1"/>
</dbReference>
<keyword evidence="2" id="KW-1185">Reference proteome</keyword>
<evidence type="ECO:0000313" key="1">
    <source>
        <dbReference type="EMBL" id="KAH6946447.1"/>
    </source>
</evidence>
<organism evidence="1 2">
    <name type="scientific">Hyalomma asiaticum</name>
    <name type="common">Tick</name>
    <dbReference type="NCBI Taxonomy" id="266040"/>
    <lineage>
        <taxon>Eukaryota</taxon>
        <taxon>Metazoa</taxon>
        <taxon>Ecdysozoa</taxon>
        <taxon>Arthropoda</taxon>
        <taxon>Chelicerata</taxon>
        <taxon>Arachnida</taxon>
        <taxon>Acari</taxon>
        <taxon>Parasitiformes</taxon>
        <taxon>Ixodida</taxon>
        <taxon>Ixodoidea</taxon>
        <taxon>Ixodidae</taxon>
        <taxon>Hyalomminae</taxon>
        <taxon>Hyalomma</taxon>
    </lineage>
</organism>
<gene>
    <name evidence="1" type="ORF">HPB50_013651</name>
</gene>
<comment type="caution">
    <text evidence="1">The sequence shown here is derived from an EMBL/GenBank/DDBJ whole genome shotgun (WGS) entry which is preliminary data.</text>
</comment>